<feature type="transmembrane region" description="Helical" evidence="1">
    <location>
        <begin position="205"/>
        <end position="224"/>
    </location>
</feature>
<name>A0A413UV33_BACOV</name>
<organism evidence="3 5">
    <name type="scientific">Bacteroides ovatus</name>
    <dbReference type="NCBI Taxonomy" id="28116"/>
    <lineage>
        <taxon>Bacteria</taxon>
        <taxon>Pseudomonadati</taxon>
        <taxon>Bacteroidota</taxon>
        <taxon>Bacteroidia</taxon>
        <taxon>Bacteroidales</taxon>
        <taxon>Bacteroidaceae</taxon>
        <taxon>Bacteroides</taxon>
    </lineage>
</organism>
<dbReference type="AlphaFoldDB" id="A0A413UV33"/>
<dbReference type="Proteomes" id="UP000478493">
    <property type="component" value="Unassembled WGS sequence"/>
</dbReference>
<dbReference type="Proteomes" id="UP001219389">
    <property type="component" value="Unassembled WGS sequence"/>
</dbReference>
<accession>A0A413UV33</accession>
<feature type="transmembrane region" description="Helical" evidence="1">
    <location>
        <begin position="364"/>
        <end position="386"/>
    </location>
</feature>
<feature type="transmembrane region" description="Helical" evidence="1">
    <location>
        <begin position="437"/>
        <end position="457"/>
    </location>
</feature>
<evidence type="ECO:0000313" key="5">
    <source>
        <dbReference type="Proteomes" id="UP000478493"/>
    </source>
</evidence>
<sequence length="466" mass="52879">MTKRAYALDALRGYAIITMVLSATVAWNSLPGWMYHAQTPPPDRAFDASLSGITWVDLVFPFFLFAMGAAFPFSIKKRFEKGDTKLRLVYEAIKRGAQLTFFAIFIQHFYPHVLSNPQDMRGWLLAILCFVILFPMFIRIPLKMPDWMRIAIKVVAYGIAIVLLLTTQYANGRVFDVSFSNIIILLLANMAVFGSAIYIFTMQSLWARVGVLLILMALLLSGQVENSWAQAIYNYTPLPWAFHFEYLQYLFIVIPGSIAGEYLMDWLKQHNDSFVESTNKWKAIVMILLTLAIIIVNLAGLYTHCTVLNLIINIPLLISGVFLLRKGTGFIKLWRELFTAGAFLVILGLCFEPFQGGIKKDPATFGYLFLTSGLAFMALLLLNVICDYFRCVKSMRFLVMPGQNPMMAYVVGDLLIMPLVNLLGIASLLVYFNENAWMGFLRGVVLTTLSVLITMFFTRIKCFWRT</sequence>
<feature type="transmembrane region" description="Helical" evidence="1">
    <location>
        <begin position="337"/>
        <end position="358"/>
    </location>
</feature>
<dbReference type="Pfam" id="PF16401">
    <property type="entry name" value="DUF5009"/>
    <property type="match status" value="1"/>
</dbReference>
<protein>
    <submittedName>
        <fullName evidence="3">DUF5009 domain-containing protein</fullName>
    </submittedName>
</protein>
<keyword evidence="1" id="KW-0472">Membrane</keyword>
<feature type="transmembrane region" description="Helical" evidence="1">
    <location>
        <begin position="12"/>
        <end position="30"/>
    </location>
</feature>
<evidence type="ECO:0000313" key="4">
    <source>
        <dbReference type="EMBL" id="MDC2745058.1"/>
    </source>
</evidence>
<dbReference type="PANTHER" id="PTHR31061">
    <property type="entry name" value="LD22376P"/>
    <property type="match status" value="1"/>
</dbReference>
<gene>
    <name evidence="3" type="ORF">F3B85_25410</name>
    <name evidence="4" type="ORF">PO382_22915</name>
</gene>
<feature type="transmembrane region" description="Helical" evidence="1">
    <location>
        <begin position="50"/>
        <end position="71"/>
    </location>
</feature>
<reference evidence="4" key="2">
    <citation type="submission" date="2022-10" db="EMBL/GenBank/DDBJ databases">
        <title>Human gut microbiome strain richness.</title>
        <authorList>
            <person name="Chen-Liaw A."/>
        </authorList>
    </citation>
    <scope>NUCLEOTIDE SEQUENCE</scope>
    <source>
        <strain evidence="4">BSD2780120875st1_E1_BSD2780120875_150330</strain>
    </source>
</reference>
<dbReference type="PANTHER" id="PTHR31061:SF24">
    <property type="entry name" value="LD22376P"/>
    <property type="match status" value="1"/>
</dbReference>
<comment type="caution">
    <text evidence="3">The sequence shown here is derived from an EMBL/GenBank/DDBJ whole genome shotgun (WGS) entry which is preliminary data.</text>
</comment>
<keyword evidence="1" id="KW-1133">Transmembrane helix</keyword>
<feature type="domain" description="DUF5009" evidence="2">
    <location>
        <begin position="4"/>
        <end position="263"/>
    </location>
</feature>
<feature type="transmembrane region" description="Helical" evidence="1">
    <location>
        <begin position="122"/>
        <end position="138"/>
    </location>
</feature>
<dbReference type="EMBL" id="VWGP01000032">
    <property type="protein sequence ID" value="KAA4527019.1"/>
    <property type="molecule type" value="Genomic_DNA"/>
</dbReference>
<feature type="transmembrane region" description="Helical" evidence="1">
    <location>
        <begin position="307"/>
        <end position="325"/>
    </location>
</feature>
<feature type="transmembrane region" description="Helical" evidence="1">
    <location>
        <begin position="407"/>
        <end position="431"/>
    </location>
</feature>
<feature type="transmembrane region" description="Helical" evidence="1">
    <location>
        <begin position="244"/>
        <end position="263"/>
    </location>
</feature>
<feature type="transmembrane region" description="Helical" evidence="1">
    <location>
        <begin position="92"/>
        <end position="110"/>
    </location>
</feature>
<evidence type="ECO:0000313" key="3">
    <source>
        <dbReference type="EMBL" id="KAA4527019.1"/>
    </source>
</evidence>
<evidence type="ECO:0000256" key="1">
    <source>
        <dbReference type="SAM" id="Phobius"/>
    </source>
</evidence>
<reference evidence="3 5" key="1">
    <citation type="journal article" date="2019" name="Nat. Med.">
        <title>A library of human gut bacterial isolates paired with longitudinal multiomics data enables mechanistic microbiome research.</title>
        <authorList>
            <person name="Poyet M."/>
            <person name="Groussin M."/>
            <person name="Gibbons S.M."/>
            <person name="Avila-Pacheco J."/>
            <person name="Jiang X."/>
            <person name="Kearney S.M."/>
            <person name="Perrotta A.R."/>
            <person name="Berdy B."/>
            <person name="Zhao S."/>
            <person name="Lieberman T.D."/>
            <person name="Swanson P.K."/>
            <person name="Smith M."/>
            <person name="Roesemann S."/>
            <person name="Alexander J.E."/>
            <person name="Rich S.A."/>
            <person name="Livny J."/>
            <person name="Vlamakis H."/>
            <person name="Clish C."/>
            <person name="Bullock K."/>
            <person name="Deik A."/>
            <person name="Scott J."/>
            <person name="Pierce K.A."/>
            <person name="Xavier R.J."/>
            <person name="Alm E.J."/>
        </authorList>
    </citation>
    <scope>NUCLEOTIDE SEQUENCE [LARGE SCALE GENOMIC DNA]</scope>
    <source>
        <strain evidence="3 5">BIOML-A41</strain>
    </source>
</reference>
<dbReference type="EMBL" id="JAQNZF010000044">
    <property type="protein sequence ID" value="MDC2745058.1"/>
    <property type="molecule type" value="Genomic_DNA"/>
</dbReference>
<feature type="transmembrane region" description="Helical" evidence="1">
    <location>
        <begin position="150"/>
        <end position="170"/>
    </location>
</feature>
<evidence type="ECO:0000259" key="2">
    <source>
        <dbReference type="Pfam" id="PF16401"/>
    </source>
</evidence>
<keyword evidence="1" id="KW-0812">Transmembrane</keyword>
<dbReference type="RefSeq" id="WP_004307218.1">
    <property type="nucleotide sequence ID" value="NZ_CABKQC010000013.1"/>
</dbReference>
<proteinExistence type="predicted"/>
<dbReference type="InterPro" id="IPR032176">
    <property type="entry name" value="DUF5009"/>
</dbReference>
<feature type="transmembrane region" description="Helical" evidence="1">
    <location>
        <begin position="283"/>
        <end position="301"/>
    </location>
</feature>
<feature type="transmembrane region" description="Helical" evidence="1">
    <location>
        <begin position="182"/>
        <end position="200"/>
    </location>
</feature>